<dbReference type="CDD" id="cd00063">
    <property type="entry name" value="FN3"/>
    <property type="match status" value="1"/>
</dbReference>
<sequence>MKIKNRSFFVILLIFLLVFSIVPIQVNASGYGQTFDWEKVSDTIPPDRAYPGIVYDEKNGQVVLFGGSSGSPLCEGDCVNDMWVWDGNTWEEKTKSTDEEWPAVRAYPSVVYDQANGYVLMFGGLDNDDNRLDDTWIWDGETWEQLNPVDSPTPVDSASITYDAANQEVVLFGGMIENEDTINETWTWNGENWTKENPANAPSNRQASGMVYDELNQEVVLFGGGTLSENFNDTWIWDGSDWKEKTLDVNPVERSYMGSIYDGTSMQVFGGSRLNDRWKWDGNSWSKVDDTLPIDASSVAGKNIPIAFDRNRKQFIFVFEDVWIKQLPMVNNIDIKTDVNATGATANWTTSFTTSLNGSLEGDNDTITIHAPEATQFAENETAYRVNGEEVNQIQRNDNVLIITTPVDINADSSVTVELQDVTNPNQEATLPKQFGVSTSVDVQTSYPETAPMLYKPHLLTLNPTNGSLLPDEILTISGQITSENGIPVTGAAIHFNTTAGTLKQTKVITDQSGNYQLTFIAPNSFEDVEITGKVGDVEASSIYKISDVIAPEIDLNGDNKMTIEAGYPFEDPGVKKVSDNSGEILTEDVEVSGEVDISQLGTYEIIYSVEDSSGNVATVTRKVYVVDTEQPVITLNGEKELTIEVGDQYVETGAEATDNLDGNISDELEIVGEVDTSTIGTYEVTYNITDSEGNEAVEKVRTVSVVDSIAPRIELNGENPLRWEIGKTYIDPGVTVTDNYDDDLLADIQIEGEVDSANEGLYSLTYKVQDSSGNETQVKRDVNVVSVESMHLEQLPIAVRVGEDSSEINVTITYSDGTTRDVTQDAKYQLNDGNALHVNDGEITGEKAQVNPVTVDVAYGGVQQSFSLRVVDEYSEIDTTVEVQAKDLFWLQGSETYIKMPEDLPEGTTVQVIEATTQANELQKAGELFDFQFTYPEGFDDYTGTFQLIMGTDNVVDEEKTAIYHFNEAAELWELDGGVGSIEGQRITTEVSDFSTYGVFTDTKGPINLEVTEDGRTHNSITLSFSAQDPSGIAEYILYRDGEKVATLSDGERSFVDEGLDQKTSYSYTVIAVDELGNQTEEVLTVTTEKKQSDTIEMDSTEKTAMENEKPEEQLPATATNTYNWLIISGILLFLGLITYLITSHSRKRIQ</sequence>
<dbReference type="Pfam" id="PF24681">
    <property type="entry name" value="Kelch_KLHDC2_KLHL20_DRC7"/>
    <property type="match status" value="1"/>
</dbReference>
<dbReference type="InterPro" id="IPR013783">
    <property type="entry name" value="Ig-like_fold"/>
</dbReference>
<dbReference type="Pfam" id="PF16403">
    <property type="entry name" value="Bact_surface_Ig-like"/>
    <property type="match status" value="3"/>
</dbReference>
<keyword evidence="1" id="KW-0727">SH2 domain</keyword>
<dbReference type="PANTHER" id="PTHR15127:SF32">
    <property type="entry name" value="HEAVYWEIGHT, ISOFORM A"/>
    <property type="match status" value="1"/>
</dbReference>
<feature type="domain" description="Fibronectin type-III" evidence="3">
    <location>
        <begin position="1006"/>
        <end position="1092"/>
    </location>
</feature>
<reference evidence="4 5" key="1">
    <citation type="submission" date="2016-11" db="EMBL/GenBank/DDBJ databases">
        <authorList>
            <person name="Jaros S."/>
            <person name="Januszkiewicz K."/>
            <person name="Wedrychowicz H."/>
        </authorList>
    </citation>
    <scope>NUCLEOTIDE SEQUENCE [LARGE SCALE GENOMIC DNA]</scope>
    <source>
        <strain evidence="4 5">CGMCC 1.10681</strain>
    </source>
</reference>
<dbReference type="Gene3D" id="2.60.40.1080">
    <property type="match status" value="1"/>
</dbReference>
<keyword evidence="2" id="KW-0812">Transmembrane</keyword>
<evidence type="ECO:0000259" key="3">
    <source>
        <dbReference type="PROSITE" id="PS50853"/>
    </source>
</evidence>
<evidence type="ECO:0000313" key="4">
    <source>
        <dbReference type="EMBL" id="SHN23391.1"/>
    </source>
</evidence>
<feature type="transmembrane region" description="Helical" evidence="2">
    <location>
        <begin position="1124"/>
        <end position="1143"/>
    </location>
</feature>
<dbReference type="InterPro" id="IPR008964">
    <property type="entry name" value="Invasin/intimin_cell_adhesion"/>
</dbReference>
<dbReference type="SMART" id="SM00060">
    <property type="entry name" value="FN3"/>
    <property type="match status" value="1"/>
</dbReference>
<keyword evidence="5" id="KW-1185">Reference proteome</keyword>
<dbReference type="Gene3D" id="2.120.10.80">
    <property type="entry name" value="Kelch-type beta propeller"/>
    <property type="match status" value="2"/>
</dbReference>
<keyword evidence="2" id="KW-1133">Transmembrane helix</keyword>
<dbReference type="PANTHER" id="PTHR15127">
    <property type="entry name" value="HEAVYWEIGHT, ISOFORM A"/>
    <property type="match status" value="1"/>
</dbReference>
<dbReference type="InterPro" id="IPR015915">
    <property type="entry name" value="Kelch-typ_b-propeller"/>
</dbReference>
<dbReference type="STRING" id="1027249.SAMN05216179_2671"/>
<dbReference type="GO" id="GO:0001784">
    <property type="term" value="F:phosphotyrosine residue binding"/>
    <property type="evidence" value="ECO:0007669"/>
    <property type="project" value="TreeGrafter"/>
</dbReference>
<dbReference type="Gene3D" id="2.60.40.10">
    <property type="entry name" value="Immunoglobulins"/>
    <property type="match status" value="5"/>
</dbReference>
<dbReference type="SUPFAM" id="SSF49373">
    <property type="entry name" value="Invasin/intimin cell-adhesion fragments"/>
    <property type="match status" value="1"/>
</dbReference>
<proteinExistence type="predicted"/>
<dbReference type="InterPro" id="IPR003961">
    <property type="entry name" value="FN3_dom"/>
</dbReference>
<organism evidence="4 5">
    <name type="scientific">Gracilibacillus kekensis</name>
    <dbReference type="NCBI Taxonomy" id="1027249"/>
    <lineage>
        <taxon>Bacteria</taxon>
        <taxon>Bacillati</taxon>
        <taxon>Bacillota</taxon>
        <taxon>Bacilli</taxon>
        <taxon>Bacillales</taxon>
        <taxon>Bacillaceae</taxon>
        <taxon>Gracilibacillus</taxon>
    </lineage>
</organism>
<keyword evidence="2" id="KW-0472">Membrane</keyword>
<dbReference type="RefSeq" id="WP_073202341.1">
    <property type="nucleotide sequence ID" value="NZ_FRCZ01000005.1"/>
</dbReference>
<dbReference type="SUPFAM" id="SSF49265">
    <property type="entry name" value="Fibronectin type III"/>
    <property type="match status" value="1"/>
</dbReference>
<evidence type="ECO:0000256" key="1">
    <source>
        <dbReference type="ARBA" id="ARBA00022999"/>
    </source>
</evidence>
<dbReference type="InterPro" id="IPR051846">
    <property type="entry name" value="SH2_domain_adapters"/>
</dbReference>
<dbReference type="InterPro" id="IPR036116">
    <property type="entry name" value="FN3_sf"/>
</dbReference>
<dbReference type="AlphaFoldDB" id="A0A1M7PZZ0"/>
<dbReference type="InterPro" id="IPR032179">
    <property type="entry name" value="Cry22Aa_Ig-like"/>
</dbReference>
<evidence type="ECO:0000256" key="2">
    <source>
        <dbReference type="SAM" id="Phobius"/>
    </source>
</evidence>
<dbReference type="EMBL" id="FRCZ01000005">
    <property type="protein sequence ID" value="SHN23391.1"/>
    <property type="molecule type" value="Genomic_DNA"/>
</dbReference>
<evidence type="ECO:0000313" key="5">
    <source>
        <dbReference type="Proteomes" id="UP000184184"/>
    </source>
</evidence>
<name>A0A1M7PZZ0_9BACI</name>
<protein>
    <submittedName>
        <fullName evidence="4">Galactose oxidase, central domain</fullName>
    </submittedName>
</protein>
<gene>
    <name evidence="4" type="ORF">SAMN05216179_2671</name>
</gene>
<accession>A0A1M7PZZ0</accession>
<dbReference type="SUPFAM" id="SSF117281">
    <property type="entry name" value="Kelch motif"/>
    <property type="match status" value="1"/>
</dbReference>
<dbReference type="PROSITE" id="PS50853">
    <property type="entry name" value="FN3"/>
    <property type="match status" value="1"/>
</dbReference>
<dbReference type="Proteomes" id="UP000184184">
    <property type="component" value="Unassembled WGS sequence"/>
</dbReference>